<evidence type="ECO:0000313" key="1">
    <source>
        <dbReference type="EMBL" id="KJY77880.1"/>
    </source>
</evidence>
<gene>
    <name evidence="1" type="ORF">TW71_02275</name>
</gene>
<proteinExistence type="predicted"/>
<dbReference type="Gene3D" id="3.90.70.20">
    <property type="match status" value="1"/>
</dbReference>
<dbReference type="AlphaFoldDB" id="A0A837GEF4"/>
<sequence>MSMTLYEANRFQPDICKSLTTEWLGEMMKGSHYGKLWCTHANGATENGEFYQRHHLDQAQLECTQQIQSMKNIQTLLSKTPFIQKHPAEAMSLLSARGAAIESLSTQKTQKVMLSRVRNMKVVRSTNQIDINGLKAEFSKLDNNKRFYLISVRANSGSHAIAVASSKAKGFFSPSGYLYYYDPNLKKVVRWRRRTDLKRFLDKSLLSDYRSINGIWQVAPV</sequence>
<dbReference type="EMBL" id="JXXR01000001">
    <property type="protein sequence ID" value="KJY77880.1"/>
    <property type="molecule type" value="Genomic_DNA"/>
</dbReference>
<evidence type="ECO:0008006" key="2">
    <source>
        <dbReference type="Google" id="ProtNLM"/>
    </source>
</evidence>
<organism evidence="1">
    <name type="scientific">Vibrio coralliilyticus</name>
    <dbReference type="NCBI Taxonomy" id="190893"/>
    <lineage>
        <taxon>Bacteria</taxon>
        <taxon>Pseudomonadati</taxon>
        <taxon>Pseudomonadota</taxon>
        <taxon>Gammaproteobacteria</taxon>
        <taxon>Vibrionales</taxon>
        <taxon>Vibrionaceae</taxon>
        <taxon>Vibrio</taxon>
    </lineage>
</organism>
<protein>
    <recommendedName>
        <fullName evidence="2">Peptidase C58 YopT-type domain-containing protein</fullName>
    </recommendedName>
</protein>
<name>A0A837GEF4_9VIBR</name>
<reference evidence="1" key="1">
    <citation type="journal article" date="2015" name="BMC Genomics">
        <title>Genome mining reveals unlocked bioactive potential of marine Gram-negative bacteria.</title>
        <authorList>
            <person name="Machado H."/>
            <person name="Sonnenschein E.C."/>
            <person name="Melchiorsen J."/>
            <person name="Gram L."/>
        </authorList>
    </citation>
    <scope>NUCLEOTIDE SEQUENCE</scope>
    <source>
        <strain evidence="1">S2052</strain>
    </source>
</reference>
<dbReference type="RefSeq" id="WP_019276253.1">
    <property type="nucleotide sequence ID" value="NZ_CP063051.1"/>
</dbReference>
<comment type="caution">
    <text evidence="1">The sequence shown here is derived from an EMBL/GenBank/DDBJ whole genome shotgun (WGS) entry which is preliminary data.</text>
</comment>
<accession>A0A837GEF4</accession>